<sequence length="98" mass="11267">MPERVNNLEHHPTGYELWETKESTPQRPRILNPSSKRIFSSITVSGVRRVYGHHGNQHKEQKRNQYPLPSSQILRPQISSKGSSSHTIPPQHSHDVNN</sequence>
<feature type="region of interest" description="Disordered" evidence="1">
    <location>
        <begin position="1"/>
        <end position="34"/>
    </location>
</feature>
<dbReference type="RefSeq" id="XP_031575676.1">
    <property type="nucleotide sequence ID" value="XM_031719788.1"/>
</dbReference>
<dbReference type="Proteomes" id="UP000002038">
    <property type="component" value="Unassembled WGS sequence"/>
</dbReference>
<dbReference type="AlphaFoldDB" id="A0A179U6Z6"/>
<feature type="compositionally biased region" description="Polar residues" evidence="1">
    <location>
        <begin position="67"/>
        <end position="91"/>
    </location>
</feature>
<evidence type="ECO:0000256" key="1">
    <source>
        <dbReference type="SAM" id="MobiDB-lite"/>
    </source>
</evidence>
<protein>
    <submittedName>
        <fullName evidence="2">Uncharacterized protein</fullName>
    </submittedName>
</protein>
<dbReference type="GeneID" id="8507751"/>
<name>A0A179U6Z6_BLAGS</name>
<keyword evidence="3" id="KW-1185">Reference proteome</keyword>
<evidence type="ECO:0000313" key="2">
    <source>
        <dbReference type="EMBL" id="OAT03503.1"/>
    </source>
</evidence>
<dbReference type="OrthoDB" id="4186817at2759"/>
<organism evidence="2 3">
    <name type="scientific">Blastomyces gilchristii (strain SLH14081)</name>
    <name type="common">Blastomyces dermatitidis</name>
    <dbReference type="NCBI Taxonomy" id="559298"/>
    <lineage>
        <taxon>Eukaryota</taxon>
        <taxon>Fungi</taxon>
        <taxon>Dikarya</taxon>
        <taxon>Ascomycota</taxon>
        <taxon>Pezizomycotina</taxon>
        <taxon>Eurotiomycetes</taxon>
        <taxon>Eurotiomycetidae</taxon>
        <taxon>Onygenales</taxon>
        <taxon>Ajellomycetaceae</taxon>
        <taxon>Blastomyces</taxon>
    </lineage>
</organism>
<feature type="region of interest" description="Disordered" evidence="1">
    <location>
        <begin position="49"/>
        <end position="98"/>
    </location>
</feature>
<gene>
    <name evidence="2" type="ORF">BDBG_00214</name>
</gene>
<proteinExistence type="predicted"/>
<dbReference type="KEGG" id="bgh:BDBG_00214"/>
<feature type="compositionally biased region" description="Basic and acidic residues" evidence="1">
    <location>
        <begin position="1"/>
        <end position="24"/>
    </location>
</feature>
<accession>A0A179U6Z6</accession>
<evidence type="ECO:0000313" key="3">
    <source>
        <dbReference type="Proteomes" id="UP000002038"/>
    </source>
</evidence>
<dbReference type="EMBL" id="GG657448">
    <property type="protein sequence ID" value="OAT03503.1"/>
    <property type="molecule type" value="Genomic_DNA"/>
</dbReference>
<dbReference type="VEuPathDB" id="FungiDB:BDBG_00214"/>
<reference evidence="3" key="1">
    <citation type="journal article" date="2015" name="PLoS Genet.">
        <title>The dynamic genome and transcriptome of the human fungal pathogen Blastomyces and close relative Emmonsia.</title>
        <authorList>
            <person name="Munoz J.F."/>
            <person name="Gauthier G.M."/>
            <person name="Desjardins C.A."/>
            <person name="Gallo J.E."/>
            <person name="Holder J."/>
            <person name="Sullivan T.D."/>
            <person name="Marty A.J."/>
            <person name="Carmen J.C."/>
            <person name="Chen Z."/>
            <person name="Ding L."/>
            <person name="Gujja S."/>
            <person name="Magrini V."/>
            <person name="Misas E."/>
            <person name="Mitreva M."/>
            <person name="Priest M."/>
            <person name="Saif S."/>
            <person name="Whiston E.A."/>
            <person name="Young S."/>
            <person name="Zeng Q."/>
            <person name="Goldman W.E."/>
            <person name="Mardis E.R."/>
            <person name="Taylor J.W."/>
            <person name="McEwen J.G."/>
            <person name="Clay O.K."/>
            <person name="Klein B.S."/>
            <person name="Cuomo C.A."/>
        </authorList>
    </citation>
    <scope>NUCLEOTIDE SEQUENCE [LARGE SCALE GENOMIC DNA]</scope>
    <source>
        <strain evidence="3">SLH14081</strain>
    </source>
</reference>